<evidence type="ECO:0000256" key="1">
    <source>
        <dbReference type="SAM" id="MobiDB-lite"/>
    </source>
</evidence>
<dbReference type="InterPro" id="IPR010127">
    <property type="entry name" value="Phasin_subfam-1"/>
</dbReference>
<evidence type="ECO:0000313" key="4">
    <source>
        <dbReference type="Proteomes" id="UP000502415"/>
    </source>
</evidence>
<gene>
    <name evidence="3" type="primary">phaP</name>
    <name evidence="3" type="ORF">HH212_02260</name>
</gene>
<organism evidence="3 4">
    <name type="scientific">Massilia forsythiae</name>
    <dbReference type="NCBI Taxonomy" id="2728020"/>
    <lineage>
        <taxon>Bacteria</taxon>
        <taxon>Pseudomonadati</taxon>
        <taxon>Pseudomonadota</taxon>
        <taxon>Betaproteobacteria</taxon>
        <taxon>Burkholderiales</taxon>
        <taxon>Oxalobacteraceae</taxon>
        <taxon>Telluria group</taxon>
        <taxon>Massilia</taxon>
    </lineage>
</organism>
<dbReference type="KEGG" id="mfy:HH212_02260"/>
<dbReference type="Proteomes" id="UP000502415">
    <property type="component" value="Chromosome"/>
</dbReference>
<dbReference type="RefSeq" id="WP_169433899.1">
    <property type="nucleotide sequence ID" value="NZ_CP051685.1"/>
</dbReference>
<sequence>MYPYPQSVNPAVRSHLDAQIAFLNELSQTMSRSLQQVFQLNMQIGQTLIEEASGTAQRMLTTERPDDALAAASSGAQPATDKLRAYKQQLAQLAATTQVDLARVTEQHAQQASRTARALADEVARTTAEDTEKNLRQPEEPRQDARAAFKQDAQRGAEAAAGKPGDPSVPAGGPGNMKGPNAQDSKNVQAPGR</sequence>
<accession>A0A7Z2VT54</accession>
<dbReference type="EMBL" id="CP051685">
    <property type="protein sequence ID" value="QJD99002.1"/>
    <property type="molecule type" value="Genomic_DNA"/>
</dbReference>
<evidence type="ECO:0000259" key="2">
    <source>
        <dbReference type="Pfam" id="PF09361"/>
    </source>
</evidence>
<feature type="region of interest" description="Disordered" evidence="1">
    <location>
        <begin position="112"/>
        <end position="193"/>
    </location>
</feature>
<feature type="domain" description="Phasin" evidence="2">
    <location>
        <begin position="17"/>
        <end position="108"/>
    </location>
</feature>
<protein>
    <submittedName>
        <fullName evidence="3">TIGR01841 family phasin</fullName>
    </submittedName>
</protein>
<dbReference type="AlphaFoldDB" id="A0A7Z2VT54"/>
<proteinExistence type="predicted"/>
<dbReference type="Pfam" id="PF09361">
    <property type="entry name" value="Phasin_2"/>
    <property type="match status" value="1"/>
</dbReference>
<dbReference type="InterPro" id="IPR018968">
    <property type="entry name" value="Phasin"/>
</dbReference>
<keyword evidence="4" id="KW-1185">Reference proteome</keyword>
<name>A0A7Z2VT54_9BURK</name>
<evidence type="ECO:0000313" key="3">
    <source>
        <dbReference type="EMBL" id="QJD99002.1"/>
    </source>
</evidence>
<dbReference type="NCBIfam" id="TIGR01841">
    <property type="entry name" value="phasin"/>
    <property type="match status" value="1"/>
</dbReference>
<feature type="compositionally biased region" description="Basic and acidic residues" evidence="1">
    <location>
        <begin position="119"/>
        <end position="155"/>
    </location>
</feature>
<reference evidence="3 4" key="1">
    <citation type="submission" date="2020-04" db="EMBL/GenBank/DDBJ databases">
        <title>Genome sequencing of novel species.</title>
        <authorList>
            <person name="Heo J."/>
            <person name="Kim S.-J."/>
            <person name="Kim J.-S."/>
            <person name="Hong S.-B."/>
            <person name="Kwon S.-W."/>
        </authorList>
    </citation>
    <scope>NUCLEOTIDE SEQUENCE [LARGE SCALE GENOMIC DNA]</scope>
    <source>
        <strain evidence="3 4">GN2-R2</strain>
    </source>
</reference>
<feature type="compositionally biased region" description="Polar residues" evidence="1">
    <location>
        <begin position="182"/>
        <end position="193"/>
    </location>
</feature>